<sequence length="853" mass="87655">MTPKYRKTLLALAISASALPLAAHALTLTNSGLDSEGNTYTDSTEVTGAFTGSDQPLRFYSDTFNHDLVLNAQVQATGDDLNGVDLSYAGDDDNPSSIGAPTEVFGNLQNKGSITVKGAGVTGLLIDPAIIHGNLVNEGTLQVTGGVLEGDGIRGLKFAGQSLLQGELINAASGKILADGQEATGIQLKGGTIGGKLINNGLIQVSGTESTGVLATYDDDMGGPDRVDLGGIENHGSIVASGDDATALRLDGVSFASAPVQVLNTGTIQADDAAIEVGAFDIDGANASNTLVIQNSGALISKDEAIDASQASGGVHLVWNAGSITGNLIDLSNIEVNGDVTFNGTDASTDGANIRLKDAGWLDVGSDAGNTPAHLEFGQPHTTIQGNLDVAGNSSLGLNLSSATDPNKAVVAVSGTAEFAKGSQIQLAAQGNDFKAQGTTYTLVQAGTLQDEGVSVTSRSALLNVDTVSSGDNQILAKVSTKGQDEVGEVIGQIGGSANAQRAGAAFSQVVSGLAQSNPNDPVFQAYVNASQDPAALKKLAEQLAPEVNGGATQAATSGQTLVSNVTGNRTSSLRGASSGDVLQNTGIWAQALYSDANQDLRDGVAGFNAYSRGIAIGADGQLTDQLTLGVAYSFLHTSVNSDSGNTTDVDGNALTLYSGFEQGNYFVDANLSYGINDNENKRRIAGTTAKGDYDSQVLGANVVGGYTYHLNEQFLVEPRLAARYARVDIDGYHEKGSSAALKVDSQRYEVAEFGAGVRLAGDFPVGNGSLQPQAKLMAYHDFAADEAQSTSTFVLGGTPFVSQGAKAVRNSYEAGIGADYHLGAVTVGVSYDYTGKTDFNADTFTAKIRYDF</sequence>
<dbReference type="InterPro" id="IPR005546">
    <property type="entry name" value="Autotransporte_beta"/>
</dbReference>
<proteinExistence type="predicted"/>
<reference evidence="1" key="1">
    <citation type="submission" date="2015-08" db="EMBL/GenBank/DDBJ databases">
        <title>Pseudomonas aeruginosa strain CCBH4851 chromosome region.</title>
        <authorList>
            <person name="Silveira M.C."/>
            <person name="Carvalho-Assef A.P.D."/>
            <person name="Albano R.M."/>
        </authorList>
    </citation>
    <scope>NUCLEOTIDE SEQUENCE</scope>
    <source>
        <strain evidence="1">CCBH4851</strain>
    </source>
</reference>
<dbReference type="NCBIfam" id="TIGR01414">
    <property type="entry name" value="autotrans_barl"/>
    <property type="match status" value="1"/>
</dbReference>
<dbReference type="Pfam" id="PF03797">
    <property type="entry name" value="Autotransporter"/>
    <property type="match status" value="1"/>
</dbReference>
<dbReference type="InterPro" id="IPR006315">
    <property type="entry name" value="OM_autotransptr_brl_dom"/>
</dbReference>
<dbReference type="AlphaFoldDB" id="A0A0N9ZQ19"/>
<dbReference type="GO" id="GO:0019867">
    <property type="term" value="C:outer membrane"/>
    <property type="evidence" value="ECO:0007669"/>
    <property type="project" value="InterPro"/>
</dbReference>
<accession>A0A0N9ZQ19</accession>
<dbReference type="EMBL" id="KT454971">
    <property type="protein sequence ID" value="ALI59289.1"/>
    <property type="molecule type" value="Genomic_DNA"/>
</dbReference>
<dbReference type="PATRIC" id="fig|287.2965.peg.2392"/>
<name>A0A0N9ZQ19_PSEAI</name>
<gene>
    <name evidence="1" type="primary">ompB</name>
    <name evidence="1" type="ORF">CCBH4851_00589</name>
</gene>
<dbReference type="Gene3D" id="2.40.128.130">
    <property type="entry name" value="Autotransporter beta-domain"/>
    <property type="match status" value="1"/>
</dbReference>
<evidence type="ECO:0000313" key="1">
    <source>
        <dbReference type="EMBL" id="ALI59289.1"/>
    </source>
</evidence>
<protein>
    <submittedName>
        <fullName evidence="1">Outer membrane protein B</fullName>
    </submittedName>
</protein>
<dbReference type="SUPFAM" id="SSF103515">
    <property type="entry name" value="Autotransporter"/>
    <property type="match status" value="1"/>
</dbReference>
<dbReference type="SMART" id="SM00869">
    <property type="entry name" value="Autotransporter"/>
    <property type="match status" value="1"/>
</dbReference>
<dbReference type="InterPro" id="IPR036709">
    <property type="entry name" value="Autotransporte_beta_dom_sf"/>
</dbReference>
<dbReference type="RefSeq" id="WP_019726429.1">
    <property type="nucleotide sequence ID" value="NZ_CBDDSE010000001.1"/>
</dbReference>
<organism evidence="1">
    <name type="scientific">Pseudomonas aeruginosa</name>
    <dbReference type="NCBI Taxonomy" id="287"/>
    <lineage>
        <taxon>Bacteria</taxon>
        <taxon>Pseudomonadati</taxon>
        <taxon>Pseudomonadota</taxon>
        <taxon>Gammaproteobacteria</taxon>
        <taxon>Pseudomonadales</taxon>
        <taxon>Pseudomonadaceae</taxon>
        <taxon>Pseudomonas</taxon>
    </lineage>
</organism>
<dbReference type="PROSITE" id="PS51208">
    <property type="entry name" value="AUTOTRANSPORTER"/>
    <property type="match status" value="1"/>
</dbReference>